<evidence type="ECO:0000313" key="2">
    <source>
        <dbReference type="EMBL" id="PTU74096.1"/>
    </source>
</evidence>
<dbReference type="RefSeq" id="WP_108107530.1">
    <property type="nucleotide sequence ID" value="NZ_QASN01000019.1"/>
</dbReference>
<keyword evidence="2" id="KW-0378">Hydrolase</keyword>
<evidence type="ECO:0000313" key="3">
    <source>
        <dbReference type="Proteomes" id="UP000244064"/>
    </source>
</evidence>
<dbReference type="Gene3D" id="2.30.130.40">
    <property type="entry name" value="LON domain-like"/>
    <property type="match status" value="1"/>
</dbReference>
<dbReference type="EMBL" id="QASN01000019">
    <property type="protein sequence ID" value="PTU74096.1"/>
    <property type="molecule type" value="Genomic_DNA"/>
</dbReference>
<organism evidence="2 3">
    <name type="scientific">Pseudomonas mangrovi</name>
    <dbReference type="NCBI Taxonomy" id="2161748"/>
    <lineage>
        <taxon>Bacteria</taxon>
        <taxon>Pseudomonadati</taxon>
        <taxon>Pseudomonadota</taxon>
        <taxon>Gammaproteobacteria</taxon>
        <taxon>Pseudomonadales</taxon>
        <taxon>Pseudomonadaceae</taxon>
        <taxon>Pseudomonas</taxon>
    </lineage>
</organism>
<accession>A0A2T5P8N4</accession>
<dbReference type="PROSITE" id="PS51787">
    <property type="entry name" value="LON_N"/>
    <property type="match status" value="1"/>
</dbReference>
<name>A0A2T5P8N4_9PSED</name>
<sequence length="191" mass="21204">MLPLFPLDTVLFPGCRLDLQIFEPRYLDMISGCLRRDQGFGVVAILEGREVGAAPDRLASVNCEARVVDWQQRPNGLLGIRVEGARRFAVRTLQVADNQAVSAEVEWLSEPADQPAGVEHAELQALLAALIEHPLVVDLGLDEPVSGRQLLADRLAYLLPLERAQKLELLAELDASRRLRQIAEWVALLQE</sequence>
<dbReference type="SMART" id="SM00464">
    <property type="entry name" value="LON"/>
    <property type="match status" value="1"/>
</dbReference>
<protein>
    <submittedName>
        <fullName evidence="2">ATP-dependent protease</fullName>
    </submittedName>
</protein>
<gene>
    <name evidence="2" type="ORF">DBO85_12115</name>
</gene>
<dbReference type="SUPFAM" id="SSF88697">
    <property type="entry name" value="PUA domain-like"/>
    <property type="match status" value="1"/>
</dbReference>
<dbReference type="AlphaFoldDB" id="A0A2T5P8N4"/>
<reference evidence="2 3" key="1">
    <citation type="submission" date="2018-04" db="EMBL/GenBank/DDBJ databases">
        <title>Pseudomonas sp. nov., isolated from mangrove soil.</title>
        <authorList>
            <person name="Chen C."/>
        </authorList>
    </citation>
    <scope>NUCLEOTIDE SEQUENCE [LARGE SCALE GENOMIC DNA]</scope>
    <source>
        <strain evidence="2 3">TC-11</strain>
    </source>
</reference>
<evidence type="ECO:0000259" key="1">
    <source>
        <dbReference type="PROSITE" id="PS51787"/>
    </source>
</evidence>
<dbReference type="GO" id="GO:0006508">
    <property type="term" value="P:proteolysis"/>
    <property type="evidence" value="ECO:0007669"/>
    <property type="project" value="UniProtKB-KW"/>
</dbReference>
<dbReference type="GO" id="GO:0008233">
    <property type="term" value="F:peptidase activity"/>
    <property type="evidence" value="ECO:0007669"/>
    <property type="project" value="UniProtKB-KW"/>
</dbReference>
<comment type="caution">
    <text evidence="2">The sequence shown here is derived from an EMBL/GenBank/DDBJ whole genome shotgun (WGS) entry which is preliminary data.</text>
</comment>
<dbReference type="Proteomes" id="UP000244064">
    <property type="component" value="Unassembled WGS sequence"/>
</dbReference>
<dbReference type="PANTHER" id="PTHR46732">
    <property type="entry name" value="ATP-DEPENDENT PROTEASE LA (LON) DOMAIN PROTEIN"/>
    <property type="match status" value="1"/>
</dbReference>
<keyword evidence="2" id="KW-0645">Protease</keyword>
<proteinExistence type="predicted"/>
<dbReference type="PANTHER" id="PTHR46732:SF8">
    <property type="entry name" value="ATP-DEPENDENT PROTEASE LA (LON) DOMAIN PROTEIN"/>
    <property type="match status" value="1"/>
</dbReference>
<feature type="domain" description="Lon N-terminal" evidence="1">
    <location>
        <begin position="1"/>
        <end position="190"/>
    </location>
</feature>
<dbReference type="InterPro" id="IPR015947">
    <property type="entry name" value="PUA-like_sf"/>
</dbReference>
<dbReference type="InterPro" id="IPR003111">
    <property type="entry name" value="Lon_prtase_N"/>
</dbReference>
<keyword evidence="3" id="KW-1185">Reference proteome</keyword>
<dbReference type="Pfam" id="PF02190">
    <property type="entry name" value="LON_substr_bdg"/>
    <property type="match status" value="1"/>
</dbReference>
<dbReference type="InterPro" id="IPR046336">
    <property type="entry name" value="Lon_prtase_N_sf"/>
</dbReference>
<dbReference type="OrthoDB" id="8558970at2"/>